<dbReference type="OrthoDB" id="9788221at2"/>
<dbReference type="STRING" id="1428644.BIV57_06845"/>
<reference evidence="3 4" key="1">
    <citation type="submission" date="2016-10" db="EMBL/GenBank/DDBJ databases">
        <title>Genome sequence of Streptomyces gilvigriseus MUSC 26.</title>
        <authorList>
            <person name="Lee L.-H."/>
            <person name="Ser H.-L."/>
        </authorList>
    </citation>
    <scope>NUCLEOTIDE SEQUENCE [LARGE SCALE GENOMIC DNA]</scope>
    <source>
        <strain evidence="3 4">MUSC 26</strain>
    </source>
</reference>
<dbReference type="InterPro" id="IPR003719">
    <property type="entry name" value="Phenazine_PhzF-like"/>
</dbReference>
<evidence type="ECO:0000313" key="4">
    <source>
        <dbReference type="Proteomes" id="UP000243342"/>
    </source>
</evidence>
<dbReference type="Gene3D" id="3.10.310.10">
    <property type="entry name" value="Diaminopimelate Epimerase, Chain A, domain 1"/>
    <property type="match status" value="2"/>
</dbReference>
<protein>
    <recommendedName>
        <fullName evidence="5">PhzF family phenazine biosynthesis protein</fullName>
    </recommendedName>
</protein>
<dbReference type="PIRSF" id="PIRSF016184">
    <property type="entry name" value="PhzC_PhzF"/>
    <property type="match status" value="1"/>
</dbReference>
<accession>A0A1J7BHX0</accession>
<organism evidence="3 4">
    <name type="scientific">Mangrovactinospora gilvigrisea</name>
    <dbReference type="NCBI Taxonomy" id="1428644"/>
    <lineage>
        <taxon>Bacteria</taxon>
        <taxon>Bacillati</taxon>
        <taxon>Actinomycetota</taxon>
        <taxon>Actinomycetes</taxon>
        <taxon>Kitasatosporales</taxon>
        <taxon>Streptomycetaceae</taxon>
        <taxon>Mangrovactinospora</taxon>
    </lineage>
</organism>
<dbReference type="PANTHER" id="PTHR13774">
    <property type="entry name" value="PHENAZINE BIOSYNTHESIS PROTEIN"/>
    <property type="match status" value="1"/>
</dbReference>
<dbReference type="GO" id="GO:0005737">
    <property type="term" value="C:cytoplasm"/>
    <property type="evidence" value="ECO:0007669"/>
    <property type="project" value="TreeGrafter"/>
</dbReference>
<comment type="caution">
    <text evidence="3">The sequence shown here is derived from an EMBL/GenBank/DDBJ whole genome shotgun (WGS) entry which is preliminary data.</text>
</comment>
<dbReference type="PANTHER" id="PTHR13774:SF32">
    <property type="entry name" value="ANTISENSE-ENHANCING SEQUENCE 1"/>
    <property type="match status" value="1"/>
</dbReference>
<evidence type="ECO:0000313" key="3">
    <source>
        <dbReference type="EMBL" id="OIV38246.1"/>
    </source>
</evidence>
<dbReference type="GO" id="GO:0016853">
    <property type="term" value="F:isomerase activity"/>
    <property type="evidence" value="ECO:0007669"/>
    <property type="project" value="TreeGrafter"/>
</dbReference>
<name>A0A1J7BHX0_9ACTN</name>
<evidence type="ECO:0008006" key="5">
    <source>
        <dbReference type="Google" id="ProtNLM"/>
    </source>
</evidence>
<proteinExistence type="predicted"/>
<dbReference type="EMBL" id="MLCF01000026">
    <property type="protein sequence ID" value="OIV38246.1"/>
    <property type="molecule type" value="Genomic_DNA"/>
</dbReference>
<dbReference type="SUPFAM" id="SSF54506">
    <property type="entry name" value="Diaminopimelate epimerase-like"/>
    <property type="match status" value="1"/>
</dbReference>
<feature type="active site" evidence="1">
    <location>
        <position position="60"/>
    </location>
</feature>
<evidence type="ECO:0000256" key="1">
    <source>
        <dbReference type="PIRSR" id="PIRSR016184-1"/>
    </source>
</evidence>
<keyword evidence="4" id="KW-1185">Reference proteome</keyword>
<feature type="compositionally biased region" description="Basic and acidic residues" evidence="2">
    <location>
        <begin position="220"/>
        <end position="234"/>
    </location>
</feature>
<dbReference type="Pfam" id="PF02567">
    <property type="entry name" value="PhzC-PhzF"/>
    <property type="match status" value="1"/>
</dbReference>
<dbReference type="RefSeq" id="WP_071655796.1">
    <property type="nucleotide sequence ID" value="NZ_MLCF01000026.1"/>
</dbReference>
<feature type="region of interest" description="Disordered" evidence="2">
    <location>
        <begin position="218"/>
        <end position="243"/>
    </location>
</feature>
<dbReference type="Proteomes" id="UP000243342">
    <property type="component" value="Unassembled WGS sequence"/>
</dbReference>
<gene>
    <name evidence="3" type="ORF">BIV57_06845</name>
</gene>
<evidence type="ECO:0000256" key="2">
    <source>
        <dbReference type="SAM" id="MobiDB-lite"/>
    </source>
</evidence>
<sequence>MTSAADPASPHSPAEYTALVLRVFTDADGRHGNPLGVLLHTAGLPSELGPRITAELGFAETVFVDDVAANAIRIFHPADEMKLAGHPAVGAAWLLGRLKGAPIDVLRPRLAGEVAAGREADGRVWIRGALADCPEREYVQLGSPAEVDALPVPDAGTPTRRLVWAWEDEAAGTVRARNFSSAVGTPEDEATGSAAMVLADLVGRPVRVRQGAGSLLDARPAGEGRAEVAGHVTEDPSVTVRLT</sequence>
<dbReference type="AlphaFoldDB" id="A0A1J7BHX0"/>